<dbReference type="Proteomes" id="UP000425480">
    <property type="component" value="Segment"/>
</dbReference>
<feature type="region of interest" description="Disordered" evidence="1">
    <location>
        <begin position="64"/>
        <end position="99"/>
    </location>
</feature>
<dbReference type="GeneID" id="63026937"/>
<name>A0A649VTI8_9CAUD</name>
<proteinExistence type="predicted"/>
<dbReference type="KEGG" id="vg:63026937"/>
<dbReference type="RefSeq" id="YP_010002368.1">
    <property type="nucleotide sequence ID" value="NC_053243.1"/>
</dbReference>
<evidence type="ECO:0000256" key="1">
    <source>
        <dbReference type="SAM" id="MobiDB-lite"/>
    </source>
</evidence>
<protein>
    <submittedName>
        <fullName evidence="2">Uncharacterized protein</fullName>
    </submittedName>
</protein>
<evidence type="ECO:0000313" key="3">
    <source>
        <dbReference type="Proteomes" id="UP000425480"/>
    </source>
</evidence>
<keyword evidence="3" id="KW-1185">Reference proteome</keyword>
<sequence length="99" mass="11189">MHIEPSHVQSLVDDVISRFARDSRRHPNVDEIPESTAPALHDLAAEVYAMGYTDGTIVTSNREYQAARRNRERAERDAEQADKTIEDAIRDLGEQGRTV</sequence>
<dbReference type="EMBL" id="MN586047">
    <property type="protein sequence ID" value="QGJ95847.1"/>
    <property type="molecule type" value="Genomic_DNA"/>
</dbReference>
<accession>A0A649VTI8</accession>
<evidence type="ECO:0000313" key="2">
    <source>
        <dbReference type="EMBL" id="QGJ95847.1"/>
    </source>
</evidence>
<reference evidence="2 3" key="1">
    <citation type="submission" date="2019-10" db="EMBL/GenBank/DDBJ databases">
        <authorList>
            <person name="Case Z.W."/>
            <person name="Garlena R.A."/>
            <person name="Russell D.A."/>
            <person name="Pope W.H."/>
            <person name="Jacobs-Sera D."/>
            <person name="Hatfull G.F."/>
        </authorList>
    </citation>
    <scope>NUCLEOTIDE SEQUENCE [LARGE SCALE GENOMIC DNA]</scope>
</reference>
<feature type="compositionally biased region" description="Basic and acidic residues" evidence="1">
    <location>
        <begin position="72"/>
        <end position="99"/>
    </location>
</feature>
<organism evidence="2 3">
    <name type="scientific">Gordonia phage EMoore</name>
    <dbReference type="NCBI Taxonomy" id="2656534"/>
    <lineage>
        <taxon>Viruses</taxon>
        <taxon>Duplodnaviria</taxon>
        <taxon>Heunggongvirae</taxon>
        <taxon>Uroviricota</taxon>
        <taxon>Caudoviricetes</taxon>
        <taxon>Stackebrandtviridae</taxon>
        <taxon>Schenleyvirinae</taxon>
        <taxon>Leonardvirus</taxon>
        <taxon>Leonardvirus emoore</taxon>
    </lineage>
</organism>
<gene>
    <name evidence="2" type="primary">62</name>
    <name evidence="2" type="ORF">SEA_EMOORE_62</name>
</gene>